<proteinExistence type="predicted"/>
<evidence type="ECO:0000256" key="5">
    <source>
        <dbReference type="ARBA" id="ARBA00022553"/>
    </source>
</evidence>
<dbReference type="Pfam" id="PF02518">
    <property type="entry name" value="HATPase_c"/>
    <property type="match status" value="1"/>
</dbReference>
<dbReference type="PROSITE" id="PS50109">
    <property type="entry name" value="HIS_KIN"/>
    <property type="match status" value="1"/>
</dbReference>
<comment type="caution">
    <text evidence="15">The sequence shown here is derived from an EMBL/GenBank/DDBJ whole genome shotgun (WGS) entry which is preliminary data.</text>
</comment>
<organism evidence="15 16">
    <name type="scientific">Scopulibacillus darangshiensis</name>
    <dbReference type="NCBI Taxonomy" id="442528"/>
    <lineage>
        <taxon>Bacteria</taxon>
        <taxon>Bacillati</taxon>
        <taxon>Bacillota</taxon>
        <taxon>Bacilli</taxon>
        <taxon>Bacillales</taxon>
        <taxon>Sporolactobacillaceae</taxon>
        <taxon>Scopulibacillus</taxon>
    </lineage>
</organism>
<dbReference type="GO" id="GO:0000155">
    <property type="term" value="F:phosphorelay sensor kinase activity"/>
    <property type="evidence" value="ECO:0007669"/>
    <property type="project" value="InterPro"/>
</dbReference>
<keyword evidence="11 12" id="KW-0472">Membrane</keyword>
<feature type="transmembrane region" description="Helical" evidence="12">
    <location>
        <begin position="49"/>
        <end position="69"/>
    </location>
</feature>
<dbReference type="InterPro" id="IPR050736">
    <property type="entry name" value="Sensor_HK_Regulatory"/>
</dbReference>
<dbReference type="CDD" id="cd00082">
    <property type="entry name" value="HisKA"/>
    <property type="match status" value="1"/>
</dbReference>
<dbReference type="OrthoDB" id="9813151at2"/>
<dbReference type="PRINTS" id="PR00344">
    <property type="entry name" value="BCTRLSENSOR"/>
</dbReference>
<evidence type="ECO:0000256" key="11">
    <source>
        <dbReference type="ARBA" id="ARBA00023136"/>
    </source>
</evidence>
<dbReference type="SUPFAM" id="SSF158472">
    <property type="entry name" value="HAMP domain-like"/>
    <property type="match status" value="1"/>
</dbReference>
<dbReference type="Gene3D" id="1.10.8.500">
    <property type="entry name" value="HAMP domain in histidine kinase"/>
    <property type="match status" value="1"/>
</dbReference>
<dbReference type="SMART" id="SM00388">
    <property type="entry name" value="HisKA"/>
    <property type="match status" value="1"/>
</dbReference>
<dbReference type="SMART" id="SM00304">
    <property type="entry name" value="HAMP"/>
    <property type="match status" value="1"/>
</dbReference>
<dbReference type="RefSeq" id="WP_132742819.1">
    <property type="nucleotide sequence ID" value="NZ_SLXK01000001.1"/>
</dbReference>
<evidence type="ECO:0000256" key="9">
    <source>
        <dbReference type="ARBA" id="ARBA00022840"/>
    </source>
</evidence>
<dbReference type="PANTHER" id="PTHR43711">
    <property type="entry name" value="TWO-COMPONENT HISTIDINE KINASE"/>
    <property type="match status" value="1"/>
</dbReference>
<protein>
    <recommendedName>
        <fullName evidence="3">histidine kinase</fullName>
        <ecNumber evidence="3">2.7.13.3</ecNumber>
    </recommendedName>
</protein>
<dbReference type="Pfam" id="PF00672">
    <property type="entry name" value="HAMP"/>
    <property type="match status" value="1"/>
</dbReference>
<gene>
    <name evidence="15" type="ORF">EV207_101274</name>
</gene>
<comment type="subcellular location">
    <subcellularLocation>
        <location evidence="2">Cell membrane</location>
        <topology evidence="2">Multi-pass membrane protein</topology>
    </subcellularLocation>
</comment>
<keyword evidence="9" id="KW-0067">ATP-binding</keyword>
<evidence type="ECO:0000256" key="7">
    <source>
        <dbReference type="ARBA" id="ARBA00022741"/>
    </source>
</evidence>
<evidence type="ECO:0000256" key="2">
    <source>
        <dbReference type="ARBA" id="ARBA00004651"/>
    </source>
</evidence>
<keyword evidence="12" id="KW-0812">Transmembrane</keyword>
<dbReference type="Gene3D" id="1.10.287.130">
    <property type="match status" value="1"/>
</dbReference>
<dbReference type="PROSITE" id="PS50885">
    <property type="entry name" value="HAMP"/>
    <property type="match status" value="1"/>
</dbReference>
<dbReference type="InterPro" id="IPR003660">
    <property type="entry name" value="HAMP_dom"/>
</dbReference>
<dbReference type="FunFam" id="3.30.565.10:FF:000006">
    <property type="entry name" value="Sensor histidine kinase WalK"/>
    <property type="match status" value="1"/>
</dbReference>
<dbReference type="Proteomes" id="UP000295416">
    <property type="component" value="Unassembled WGS sequence"/>
</dbReference>
<keyword evidence="6" id="KW-0808">Transferase</keyword>
<feature type="domain" description="HAMP" evidence="14">
    <location>
        <begin position="81"/>
        <end position="129"/>
    </location>
</feature>
<dbReference type="InterPro" id="IPR004358">
    <property type="entry name" value="Sig_transdc_His_kin-like_C"/>
</dbReference>
<evidence type="ECO:0000256" key="4">
    <source>
        <dbReference type="ARBA" id="ARBA00022475"/>
    </source>
</evidence>
<evidence type="ECO:0000259" key="14">
    <source>
        <dbReference type="PROSITE" id="PS50885"/>
    </source>
</evidence>
<dbReference type="CDD" id="cd00075">
    <property type="entry name" value="HATPase"/>
    <property type="match status" value="1"/>
</dbReference>
<evidence type="ECO:0000256" key="3">
    <source>
        <dbReference type="ARBA" id="ARBA00012438"/>
    </source>
</evidence>
<evidence type="ECO:0000256" key="8">
    <source>
        <dbReference type="ARBA" id="ARBA00022777"/>
    </source>
</evidence>
<keyword evidence="16" id="KW-1185">Reference proteome</keyword>
<feature type="domain" description="Histidine kinase" evidence="13">
    <location>
        <begin position="137"/>
        <end position="352"/>
    </location>
</feature>
<dbReference type="SUPFAM" id="SSF55874">
    <property type="entry name" value="ATPase domain of HSP90 chaperone/DNA topoisomerase II/histidine kinase"/>
    <property type="match status" value="1"/>
</dbReference>
<keyword evidence="7" id="KW-0547">Nucleotide-binding</keyword>
<keyword evidence="12" id="KW-1133">Transmembrane helix</keyword>
<dbReference type="SMART" id="SM00387">
    <property type="entry name" value="HATPase_c"/>
    <property type="match status" value="1"/>
</dbReference>
<dbReference type="PANTHER" id="PTHR43711:SF1">
    <property type="entry name" value="HISTIDINE KINASE 1"/>
    <property type="match status" value="1"/>
</dbReference>
<dbReference type="InterPro" id="IPR003661">
    <property type="entry name" value="HisK_dim/P_dom"/>
</dbReference>
<keyword evidence="10" id="KW-0902">Two-component regulatory system</keyword>
<evidence type="ECO:0000256" key="1">
    <source>
        <dbReference type="ARBA" id="ARBA00000085"/>
    </source>
</evidence>
<dbReference type="GO" id="GO:0005886">
    <property type="term" value="C:plasma membrane"/>
    <property type="evidence" value="ECO:0007669"/>
    <property type="project" value="UniProtKB-SubCell"/>
</dbReference>
<dbReference type="SUPFAM" id="SSF47384">
    <property type="entry name" value="Homodimeric domain of signal transducing histidine kinase"/>
    <property type="match status" value="1"/>
</dbReference>
<evidence type="ECO:0000256" key="12">
    <source>
        <dbReference type="SAM" id="Phobius"/>
    </source>
</evidence>
<evidence type="ECO:0000259" key="13">
    <source>
        <dbReference type="PROSITE" id="PS50109"/>
    </source>
</evidence>
<dbReference type="GO" id="GO:0005524">
    <property type="term" value="F:ATP binding"/>
    <property type="evidence" value="ECO:0007669"/>
    <property type="project" value="UniProtKB-KW"/>
</dbReference>
<dbReference type="AlphaFoldDB" id="A0A4R2PEE0"/>
<evidence type="ECO:0000313" key="15">
    <source>
        <dbReference type="EMBL" id="TCP32295.1"/>
    </source>
</evidence>
<evidence type="ECO:0000256" key="10">
    <source>
        <dbReference type="ARBA" id="ARBA00023012"/>
    </source>
</evidence>
<dbReference type="EMBL" id="SLXK01000001">
    <property type="protein sequence ID" value="TCP32295.1"/>
    <property type="molecule type" value="Genomic_DNA"/>
</dbReference>
<feature type="transmembrane region" description="Helical" evidence="12">
    <location>
        <begin position="12"/>
        <end position="37"/>
    </location>
</feature>
<keyword evidence="4" id="KW-1003">Cell membrane</keyword>
<dbReference type="Pfam" id="PF00512">
    <property type="entry name" value="HisKA"/>
    <property type="match status" value="1"/>
</dbReference>
<dbReference type="EC" id="2.7.13.3" evidence="3"/>
<reference evidence="15 16" key="1">
    <citation type="submission" date="2019-03" db="EMBL/GenBank/DDBJ databases">
        <title>Genomic Encyclopedia of Type Strains, Phase IV (KMG-IV): sequencing the most valuable type-strain genomes for metagenomic binning, comparative biology and taxonomic classification.</title>
        <authorList>
            <person name="Goeker M."/>
        </authorList>
    </citation>
    <scope>NUCLEOTIDE SEQUENCE [LARGE SCALE GENOMIC DNA]</scope>
    <source>
        <strain evidence="15 16">DSM 19377</strain>
    </source>
</reference>
<sequence length="357" mass="40614">MKIGSKVRHVLGFTYIPALIVVCWSIAFFITSAIYNGVGVEPNDFVKELINSLLGFVIFFCVAICISKFTGLNQKRFLMFQTLKDAMQQIARGDFNVNLKIDSNNGKNPFGDLAENINHMASELNQMETMRQEFVSNVSHEIQSPLTSISGFAKILQNDELSPSERKHYADIIELESRRLSKLSDNLLKLTSLESEHHPFERVPYRLDHQLREIVLAFEPQWTDKSIEMDISLDKTEIIADRELMNQVWNNLINNSIKFTPEDARIKVELQKNDQEAVVRISDTGIGISKENLAHIFERFYKADKSRTRSVNGSGLGLSIVKKIISMHKGIIQVDSEPGKGTRMSVHLKLTRVESEK</sequence>
<dbReference type="InterPro" id="IPR003594">
    <property type="entry name" value="HATPase_dom"/>
</dbReference>
<dbReference type="InterPro" id="IPR005467">
    <property type="entry name" value="His_kinase_dom"/>
</dbReference>
<evidence type="ECO:0000256" key="6">
    <source>
        <dbReference type="ARBA" id="ARBA00022679"/>
    </source>
</evidence>
<dbReference type="InterPro" id="IPR036890">
    <property type="entry name" value="HATPase_C_sf"/>
</dbReference>
<keyword evidence="8 15" id="KW-0418">Kinase</keyword>
<accession>A0A4R2PEE0</accession>
<evidence type="ECO:0000313" key="16">
    <source>
        <dbReference type="Proteomes" id="UP000295416"/>
    </source>
</evidence>
<dbReference type="InterPro" id="IPR036097">
    <property type="entry name" value="HisK_dim/P_sf"/>
</dbReference>
<dbReference type="CDD" id="cd06225">
    <property type="entry name" value="HAMP"/>
    <property type="match status" value="1"/>
</dbReference>
<dbReference type="FunFam" id="1.10.287.130:FF:000001">
    <property type="entry name" value="Two-component sensor histidine kinase"/>
    <property type="match status" value="1"/>
</dbReference>
<dbReference type="Gene3D" id="3.30.565.10">
    <property type="entry name" value="Histidine kinase-like ATPase, C-terminal domain"/>
    <property type="match status" value="1"/>
</dbReference>
<comment type="catalytic activity">
    <reaction evidence="1">
        <text>ATP + protein L-histidine = ADP + protein N-phospho-L-histidine.</text>
        <dbReference type="EC" id="2.7.13.3"/>
    </reaction>
</comment>
<name>A0A4R2PEE0_9BACL</name>
<keyword evidence="5" id="KW-0597">Phosphoprotein</keyword>